<dbReference type="PANTHER" id="PTHR12907">
    <property type="entry name" value="EGL NINE HOMOLOG-RELATED"/>
    <property type="match status" value="1"/>
</dbReference>
<keyword evidence="6" id="KW-0408">Iron</keyword>
<keyword evidence="5" id="KW-0560">Oxidoreductase</keyword>
<keyword evidence="3" id="KW-0847">Vitamin C</keyword>
<evidence type="ECO:0000256" key="1">
    <source>
        <dbReference type="ARBA" id="ARBA00001961"/>
    </source>
</evidence>
<dbReference type="Pfam" id="PF13661">
    <property type="entry name" value="2OG-FeII_Oxy_4"/>
    <property type="match status" value="1"/>
</dbReference>
<evidence type="ECO:0000313" key="9">
    <source>
        <dbReference type="Proteomes" id="UP001261871"/>
    </source>
</evidence>
<feature type="domain" description="Fe2OG dioxygenase" evidence="7">
    <location>
        <begin position="100"/>
        <end position="196"/>
    </location>
</feature>
<evidence type="ECO:0000259" key="7">
    <source>
        <dbReference type="PROSITE" id="PS51471"/>
    </source>
</evidence>
<keyword evidence="2" id="KW-0479">Metal-binding</keyword>
<dbReference type="InterPro" id="IPR005123">
    <property type="entry name" value="Oxoglu/Fe-dep_dioxygenase_dom"/>
</dbReference>
<evidence type="ECO:0000256" key="6">
    <source>
        <dbReference type="ARBA" id="ARBA00023004"/>
    </source>
</evidence>
<dbReference type="PANTHER" id="PTHR12907:SF26">
    <property type="entry name" value="HIF PROLYL HYDROXYLASE, ISOFORM C"/>
    <property type="match status" value="1"/>
</dbReference>
<dbReference type="InterPro" id="IPR006620">
    <property type="entry name" value="Pro_4_hyd_alph"/>
</dbReference>
<dbReference type="PROSITE" id="PS51471">
    <property type="entry name" value="FE2OG_OXY"/>
    <property type="match status" value="1"/>
</dbReference>
<dbReference type="Proteomes" id="UP001261871">
    <property type="component" value="Unassembled WGS sequence"/>
</dbReference>
<evidence type="ECO:0000256" key="4">
    <source>
        <dbReference type="ARBA" id="ARBA00022964"/>
    </source>
</evidence>
<keyword evidence="9" id="KW-1185">Reference proteome</keyword>
<evidence type="ECO:0000256" key="2">
    <source>
        <dbReference type="ARBA" id="ARBA00022723"/>
    </source>
</evidence>
<gene>
    <name evidence="8" type="ORF">J2W95_001034</name>
</gene>
<comment type="cofactor">
    <cofactor evidence="1">
        <name>L-ascorbate</name>
        <dbReference type="ChEBI" id="CHEBI:38290"/>
    </cofactor>
</comment>
<sequence length="197" mass="22705">MENSFEDLIATYIENKVGISEHFLSSELANNLKQNLLNLNKNSLLKTAGIGNSEKLSYDGAIRSDSIYWLDKKNNNAFEIEFFTQIEAFIVYLNESCYAGITGYEFHYSLYESGDFYLKHLDQFKNNPSRKYSMISYLNSDWKESDGGELMIHQLDNNQKISPTQGKTVFFKSDELVHEVLVTQNTRMSITGWLKSD</sequence>
<dbReference type="InterPro" id="IPR051559">
    <property type="entry name" value="HIF_prolyl_hydroxylases"/>
</dbReference>
<dbReference type="SMART" id="SM00702">
    <property type="entry name" value="P4Hc"/>
    <property type="match status" value="1"/>
</dbReference>
<dbReference type="InterPro" id="IPR039558">
    <property type="entry name" value="TPA1/OFD1_N"/>
</dbReference>
<evidence type="ECO:0000256" key="5">
    <source>
        <dbReference type="ARBA" id="ARBA00023002"/>
    </source>
</evidence>
<dbReference type="Gene3D" id="2.60.120.620">
    <property type="entry name" value="q2cbj1_9rhob like domain"/>
    <property type="match status" value="1"/>
</dbReference>
<name>A0ABU1RZY8_9FLAO</name>
<comment type="caution">
    <text evidence="8">The sequence shown here is derived from an EMBL/GenBank/DDBJ whole genome shotgun (WGS) entry which is preliminary data.</text>
</comment>
<organism evidence="8 9">
    <name type="scientific">Flavobacterium granuli</name>
    <dbReference type="NCBI Taxonomy" id="280093"/>
    <lineage>
        <taxon>Bacteria</taxon>
        <taxon>Pseudomonadati</taxon>
        <taxon>Bacteroidota</taxon>
        <taxon>Flavobacteriia</taxon>
        <taxon>Flavobacteriales</taxon>
        <taxon>Flavobacteriaceae</taxon>
        <taxon>Flavobacterium</taxon>
    </lineage>
</organism>
<dbReference type="EMBL" id="JAVDTX010000002">
    <property type="protein sequence ID" value="MDR6844343.1"/>
    <property type="molecule type" value="Genomic_DNA"/>
</dbReference>
<reference evidence="8 9" key="1">
    <citation type="submission" date="2023-07" db="EMBL/GenBank/DDBJ databases">
        <title>Sorghum-associated microbial communities from plants grown in Nebraska, USA.</title>
        <authorList>
            <person name="Schachtman D."/>
        </authorList>
    </citation>
    <scope>NUCLEOTIDE SEQUENCE [LARGE SCALE GENOMIC DNA]</scope>
    <source>
        <strain evidence="8 9">BE124</strain>
    </source>
</reference>
<evidence type="ECO:0000313" key="8">
    <source>
        <dbReference type="EMBL" id="MDR6844343.1"/>
    </source>
</evidence>
<accession>A0ABU1RZY8</accession>
<proteinExistence type="predicted"/>
<keyword evidence="4" id="KW-0223">Dioxygenase</keyword>
<evidence type="ECO:0000256" key="3">
    <source>
        <dbReference type="ARBA" id="ARBA00022896"/>
    </source>
</evidence>
<protein>
    <submittedName>
        <fullName evidence="8">SM-20-related protein</fullName>
    </submittedName>
</protein>
<dbReference type="RefSeq" id="WP_310004628.1">
    <property type="nucleotide sequence ID" value="NZ_JAVDTX010000002.1"/>
</dbReference>